<dbReference type="InterPro" id="IPR014729">
    <property type="entry name" value="Rossmann-like_a/b/a_fold"/>
</dbReference>
<dbReference type="Proteomes" id="UP000679691">
    <property type="component" value="Unassembled WGS sequence"/>
</dbReference>
<protein>
    <submittedName>
        <fullName evidence="6">Deoxyribodipyrimidine photo-lyase</fullName>
        <ecNumber evidence="6">4.1.99.3</ecNumber>
    </submittedName>
</protein>
<dbReference type="SUPFAM" id="SSF48173">
    <property type="entry name" value="Cryptochrome/photolyase FAD-binding domain"/>
    <property type="match status" value="1"/>
</dbReference>
<keyword evidence="7" id="KW-1185">Reference proteome</keyword>
<dbReference type="RefSeq" id="WP_353546168.1">
    <property type="nucleotide sequence ID" value="NZ_JAGKSB010000003.1"/>
</dbReference>
<dbReference type="AlphaFoldDB" id="A0A8T4H9A4"/>
<dbReference type="GO" id="GO:0071949">
    <property type="term" value="F:FAD binding"/>
    <property type="evidence" value="ECO:0007669"/>
    <property type="project" value="TreeGrafter"/>
</dbReference>
<dbReference type="PANTHER" id="PTHR11455">
    <property type="entry name" value="CRYPTOCHROME"/>
    <property type="match status" value="1"/>
</dbReference>
<dbReference type="GO" id="GO:0003677">
    <property type="term" value="F:DNA binding"/>
    <property type="evidence" value="ECO:0007669"/>
    <property type="project" value="TreeGrafter"/>
</dbReference>
<sequence length="414" mass="47881">MEKRVTLVWFRNDLRLHDNEILLEAVQKSSFIIPIYCFDPRYFQRDSFGNQKTGILRAAFQLENVRYLKQKFQSLGSDIMTYVGISEEVIPRIAQKYQVDEVYHHREIARRETTISDRVEAALWKSKINLKHFIGHTLYHKEDLPFPIKDIPDAFSVFKKKIERESSVRAAFPATEELNTPNVIELTELPTLLDLGYTQAEIDACKELPFAGGEEAALAVLDQVLTATNQDENNYMLLAPYIAVGSLSPLELYHSLKQAETASNKKYYDKIHDKLLWRDYYRFMLKKRSNVFFKIHGVGEHAYSYVADEDQLLFNKWKQAETGVKEIDQLMEKLNNTGYISYKGRILLASYLIQEYQVNWLAGASWFEEKLIDYSPATNYGIWAHVAGVGTSKKENKAPSWKDQLAHIVKAEPS</sequence>
<dbReference type="InterPro" id="IPR005101">
    <property type="entry name" value="Cryptochr/Photolyase_FAD-bd"/>
</dbReference>
<comment type="cofactor">
    <cofactor evidence="1">
        <name>(6R)-5,10-methylene-5,6,7,8-tetrahydrofolate</name>
        <dbReference type="ChEBI" id="CHEBI:15636"/>
    </cofactor>
</comment>
<keyword evidence="3" id="KW-0285">Flavoprotein</keyword>
<dbReference type="Gene3D" id="1.10.579.10">
    <property type="entry name" value="DNA Cyclobutane Dipyrimidine Photolyase, subunit A, domain 3"/>
    <property type="match status" value="1"/>
</dbReference>
<organism evidence="6 7">
    <name type="scientific">Rhinopithecimicrobium faecis</name>
    <dbReference type="NCBI Taxonomy" id="2820698"/>
    <lineage>
        <taxon>Bacteria</taxon>
        <taxon>Pseudomonadati</taxon>
        <taxon>Bacteroidota</taxon>
        <taxon>Sphingobacteriia</taxon>
        <taxon>Sphingobacteriales</taxon>
        <taxon>Sphingobacteriaceae</taxon>
        <taxon>Rhinopithecimicrobium</taxon>
    </lineage>
</organism>
<dbReference type="InterPro" id="IPR006050">
    <property type="entry name" value="DNA_photolyase_N"/>
</dbReference>
<keyword evidence="6" id="KW-0456">Lyase</keyword>
<evidence type="ECO:0000256" key="1">
    <source>
        <dbReference type="ARBA" id="ARBA00001932"/>
    </source>
</evidence>
<evidence type="ECO:0000313" key="6">
    <source>
        <dbReference type="EMBL" id="MBP3942686.1"/>
    </source>
</evidence>
<dbReference type="InterPro" id="IPR036134">
    <property type="entry name" value="Crypto/Photolyase_FAD-like_sf"/>
</dbReference>
<reference evidence="6" key="1">
    <citation type="submission" date="2021-03" db="EMBL/GenBank/DDBJ databases">
        <authorList>
            <person name="Lu T."/>
            <person name="Wang Q."/>
            <person name="Han X."/>
        </authorList>
    </citation>
    <scope>NUCLEOTIDE SEQUENCE</scope>
    <source>
        <strain evidence="6">WQ 2009</strain>
    </source>
</reference>
<gene>
    <name evidence="6" type="ORF">J5U18_03760</name>
</gene>
<dbReference type="EMBL" id="JAGKSB010000003">
    <property type="protein sequence ID" value="MBP3942686.1"/>
    <property type="molecule type" value="Genomic_DNA"/>
</dbReference>
<dbReference type="InterPro" id="IPR036155">
    <property type="entry name" value="Crypto/Photolyase_N_sf"/>
</dbReference>
<dbReference type="Pfam" id="PF00875">
    <property type="entry name" value="DNA_photolyase"/>
    <property type="match status" value="1"/>
</dbReference>
<dbReference type="Gene3D" id="3.40.50.620">
    <property type="entry name" value="HUPs"/>
    <property type="match status" value="1"/>
</dbReference>
<dbReference type="SUPFAM" id="SSF52425">
    <property type="entry name" value="Cryptochrome/photolyase, N-terminal domain"/>
    <property type="match status" value="1"/>
</dbReference>
<proteinExistence type="predicted"/>
<evidence type="ECO:0000256" key="2">
    <source>
        <dbReference type="ARBA" id="ARBA00001974"/>
    </source>
</evidence>
<feature type="domain" description="Photolyase/cryptochrome alpha/beta" evidence="5">
    <location>
        <begin position="4"/>
        <end position="138"/>
    </location>
</feature>
<evidence type="ECO:0000259" key="5">
    <source>
        <dbReference type="PROSITE" id="PS51645"/>
    </source>
</evidence>
<dbReference type="Gene3D" id="1.25.40.80">
    <property type="match status" value="1"/>
</dbReference>
<dbReference type="Pfam" id="PF03441">
    <property type="entry name" value="FAD_binding_7"/>
    <property type="match status" value="1"/>
</dbReference>
<dbReference type="PROSITE" id="PS51645">
    <property type="entry name" value="PHR_CRY_ALPHA_BETA"/>
    <property type="match status" value="1"/>
</dbReference>
<evidence type="ECO:0000256" key="4">
    <source>
        <dbReference type="ARBA" id="ARBA00022827"/>
    </source>
</evidence>
<dbReference type="EC" id="4.1.99.3" evidence="6"/>
<keyword evidence="4" id="KW-0274">FAD</keyword>
<evidence type="ECO:0000313" key="7">
    <source>
        <dbReference type="Proteomes" id="UP000679691"/>
    </source>
</evidence>
<dbReference type="InterPro" id="IPR002081">
    <property type="entry name" value="Cryptochrome/DNA_photolyase_1"/>
</dbReference>
<name>A0A8T4H9A4_9SPHI</name>
<accession>A0A8T4H9A4</accession>
<comment type="caution">
    <text evidence="6">The sequence shown here is derived from an EMBL/GenBank/DDBJ whole genome shotgun (WGS) entry which is preliminary data.</text>
</comment>
<comment type="cofactor">
    <cofactor evidence="2">
        <name>FAD</name>
        <dbReference type="ChEBI" id="CHEBI:57692"/>
    </cofactor>
</comment>
<dbReference type="GO" id="GO:0003904">
    <property type="term" value="F:deoxyribodipyrimidine photo-lyase activity"/>
    <property type="evidence" value="ECO:0007669"/>
    <property type="project" value="UniProtKB-EC"/>
</dbReference>
<evidence type="ECO:0000256" key="3">
    <source>
        <dbReference type="ARBA" id="ARBA00022630"/>
    </source>
</evidence>